<dbReference type="InterPro" id="IPR050834">
    <property type="entry name" value="Glycosyltransf_2"/>
</dbReference>
<dbReference type="Pfam" id="PF00535">
    <property type="entry name" value="Glycos_transf_2"/>
    <property type="match status" value="1"/>
</dbReference>
<evidence type="ECO:0000259" key="1">
    <source>
        <dbReference type="Pfam" id="PF00535"/>
    </source>
</evidence>
<sequence length="368" mass="41114">MRRMTPQDPPSPPTVSVVVPCYRYGHFLPACVRSILDQEGVDVDVLIVDDASPDDSAAVAHRLAEEDPRVRVLVHAVNQGHIATYNEGLAAVRGEYVVLLSADDMLAPRGLANATALLAANPDVGLVYGFTRSFSAEPPPARTAARSWSIWPGEEWLDLVCRRVRNPIYTPEVVMRARTLRDIGGYDPALPHAADLLMWLRAASHGAIGRVNGVELAFYRFHGHNMHVAQYPGALRDLTERYRAFETLFDLDGDRLSEVPRLRDEVRRGIAREALITARDAYRRELPPSDLAVQSEVLDRIVAFAEQVWPPSAASRLRRSYDWSAARARAGKRSRAAHWLIAGWDRGVTHLRWRRWRRTGIDGAVGSI</sequence>
<dbReference type="Gene3D" id="3.90.550.10">
    <property type="entry name" value="Spore Coat Polysaccharide Biosynthesis Protein SpsA, Chain A"/>
    <property type="match status" value="1"/>
</dbReference>
<evidence type="ECO:0000313" key="3">
    <source>
        <dbReference type="Proteomes" id="UP000285744"/>
    </source>
</evidence>
<reference evidence="2 3" key="1">
    <citation type="journal article" date="2018" name="Int. J. Syst. Evol. Microbiol.">
        <title>Micromonospora globbae sp. nov., an endophytic actinomycete isolated from roots of Globba winitii C. H. Wright.</title>
        <authorList>
            <person name="Kuncharoen N."/>
            <person name="Pittayakhajonwut P."/>
            <person name="Tanasupawat S."/>
        </authorList>
    </citation>
    <scope>NUCLEOTIDE SEQUENCE [LARGE SCALE GENOMIC DNA]</scope>
    <source>
        <strain evidence="2 3">WPS1-2</strain>
    </source>
</reference>
<dbReference type="Proteomes" id="UP000285744">
    <property type="component" value="Unassembled WGS sequence"/>
</dbReference>
<organism evidence="2 3">
    <name type="scientific">Micromonospora globbae</name>
    <dbReference type="NCBI Taxonomy" id="1894969"/>
    <lineage>
        <taxon>Bacteria</taxon>
        <taxon>Bacillati</taxon>
        <taxon>Actinomycetota</taxon>
        <taxon>Actinomycetes</taxon>
        <taxon>Micromonosporales</taxon>
        <taxon>Micromonosporaceae</taxon>
        <taxon>Micromonospora</taxon>
    </lineage>
</organism>
<keyword evidence="2" id="KW-0808">Transferase</keyword>
<proteinExistence type="predicted"/>
<dbReference type="AlphaFoldDB" id="A0A420EUP6"/>
<dbReference type="InterPro" id="IPR029044">
    <property type="entry name" value="Nucleotide-diphossugar_trans"/>
</dbReference>
<dbReference type="GO" id="GO:0016740">
    <property type="term" value="F:transferase activity"/>
    <property type="evidence" value="ECO:0007669"/>
    <property type="project" value="UniProtKB-KW"/>
</dbReference>
<feature type="domain" description="Glycosyltransferase 2-like" evidence="1">
    <location>
        <begin position="16"/>
        <end position="142"/>
    </location>
</feature>
<dbReference type="PANTHER" id="PTHR43685:SF2">
    <property type="entry name" value="GLYCOSYLTRANSFERASE 2-LIKE DOMAIN-CONTAINING PROTEIN"/>
    <property type="match status" value="1"/>
</dbReference>
<gene>
    <name evidence="2" type="ORF">D7I43_25955</name>
</gene>
<protein>
    <submittedName>
        <fullName evidence="2">Glycosyltransferase</fullName>
    </submittedName>
</protein>
<name>A0A420EUP6_9ACTN</name>
<dbReference type="EMBL" id="RAQQ01000023">
    <property type="protein sequence ID" value="RKF24422.1"/>
    <property type="molecule type" value="Genomic_DNA"/>
</dbReference>
<dbReference type="InterPro" id="IPR001173">
    <property type="entry name" value="Glyco_trans_2-like"/>
</dbReference>
<evidence type="ECO:0000313" key="2">
    <source>
        <dbReference type="EMBL" id="RKF24422.1"/>
    </source>
</evidence>
<comment type="caution">
    <text evidence="2">The sequence shown here is derived from an EMBL/GenBank/DDBJ whole genome shotgun (WGS) entry which is preliminary data.</text>
</comment>
<dbReference type="SUPFAM" id="SSF53448">
    <property type="entry name" value="Nucleotide-diphospho-sugar transferases"/>
    <property type="match status" value="1"/>
</dbReference>
<accession>A0A420EUP6</accession>
<dbReference type="PANTHER" id="PTHR43685">
    <property type="entry name" value="GLYCOSYLTRANSFERASE"/>
    <property type="match status" value="1"/>
</dbReference>